<keyword evidence="1" id="KW-0472">Membrane</keyword>
<feature type="transmembrane region" description="Helical" evidence="1">
    <location>
        <begin position="21"/>
        <end position="42"/>
    </location>
</feature>
<reference evidence="2 3" key="1">
    <citation type="submission" date="2019-09" db="EMBL/GenBank/DDBJ databases">
        <title>Complete genome sequencing of four Arcobacter species reveals a diverse suite of mobile elements.</title>
        <authorList>
            <person name="Miller W.G."/>
            <person name="Yee E."/>
            <person name="Bono J.L."/>
        </authorList>
    </citation>
    <scope>NUCLEOTIDE SEQUENCE [LARGE SCALE GENOMIC DNA]</scope>
    <source>
        <strain evidence="2 3">CCUG 56899</strain>
    </source>
</reference>
<accession>A0A5C2HFG2</accession>
<reference evidence="2 3" key="2">
    <citation type="submission" date="2019-09" db="EMBL/GenBank/DDBJ databases">
        <title>Taxonomic note: a critical rebuttal of the proposed division of the genus Arcobacter into six genera, emended descriptions of Arcobacter anaerophilus and the genus Arcobacter, and an assessment of genus-level boundaries for Epsilonproteobacteria using in silico genomic comparator tools.</title>
        <authorList>
            <person name="On S.L.W."/>
            <person name="Miller W.G."/>
            <person name="Biggs P."/>
            <person name="Cornelius A."/>
            <person name="Vandamme P."/>
        </authorList>
    </citation>
    <scope>NUCLEOTIDE SEQUENCE [LARGE SCALE GENOMIC DNA]</scope>
    <source>
        <strain evidence="2 3">CCUG 56899</strain>
    </source>
</reference>
<keyword evidence="1" id="KW-0812">Transmembrane</keyword>
<evidence type="ECO:0000313" key="3">
    <source>
        <dbReference type="Proteomes" id="UP000322644"/>
    </source>
</evidence>
<proteinExistence type="predicted"/>
<dbReference type="AlphaFoldDB" id="A0A5C2HFG2"/>
<organism evidence="2 3">
    <name type="scientific">Arcobacter porcinus</name>
    <dbReference type="NCBI Taxonomy" id="1935204"/>
    <lineage>
        <taxon>Bacteria</taxon>
        <taxon>Pseudomonadati</taxon>
        <taxon>Campylobacterota</taxon>
        <taxon>Epsilonproteobacteria</taxon>
        <taxon>Campylobacterales</taxon>
        <taxon>Arcobacteraceae</taxon>
        <taxon>Arcobacter</taxon>
    </lineage>
</organism>
<dbReference type="KEGG" id="apoc:APORC_0504"/>
<gene>
    <name evidence="2" type="ORF">APORC_0504</name>
</gene>
<evidence type="ECO:0000256" key="1">
    <source>
        <dbReference type="SAM" id="Phobius"/>
    </source>
</evidence>
<evidence type="ECO:0000313" key="2">
    <source>
        <dbReference type="EMBL" id="QEP40121.1"/>
    </source>
</evidence>
<dbReference type="Proteomes" id="UP000322644">
    <property type="component" value="Chromosome"/>
</dbReference>
<name>A0A5C2HFG2_9BACT</name>
<keyword evidence="1" id="KW-1133">Transmembrane helix</keyword>
<sequence>MKAHLKNLKKLLKSSFILIEILISVLILSFIFISFANSSFLFSTRNSNFINLMELENSIDKNDLKSFHKSSSSYEVLINGEKTTLTLFKNIYKDENIKLVYYEK</sequence>
<protein>
    <submittedName>
        <fullName evidence="2">Uncharacterized protein</fullName>
    </submittedName>
</protein>
<dbReference type="EMBL" id="CP036246">
    <property type="protein sequence ID" value="QEP40121.1"/>
    <property type="molecule type" value="Genomic_DNA"/>
</dbReference>